<evidence type="ECO:0000313" key="6">
    <source>
        <dbReference type="EMBL" id="PIM51450.1"/>
    </source>
</evidence>
<dbReference type="Pfam" id="PF19278">
    <property type="entry name" value="Hydant_A_C"/>
    <property type="match status" value="1"/>
</dbReference>
<dbReference type="EMBL" id="PEOG01000064">
    <property type="protein sequence ID" value="PIM51450.1"/>
    <property type="molecule type" value="Genomic_DNA"/>
</dbReference>
<evidence type="ECO:0000259" key="2">
    <source>
        <dbReference type="Pfam" id="PF01968"/>
    </source>
</evidence>
<evidence type="ECO:0000259" key="4">
    <source>
        <dbReference type="Pfam" id="PF05378"/>
    </source>
</evidence>
<accession>A0A2G9C4T0</accession>
<dbReference type="Pfam" id="PF01968">
    <property type="entry name" value="Hydantoinase_A"/>
    <property type="match status" value="1"/>
</dbReference>
<dbReference type="InterPro" id="IPR003692">
    <property type="entry name" value="Hydantoinase_B"/>
</dbReference>
<feature type="domain" description="Hydantoinase A/oxoprolinase" evidence="2">
    <location>
        <begin position="210"/>
        <end position="496"/>
    </location>
</feature>
<sequence>MQATPTSDRWQFWIDRGGTFTDLVGRAPDGTLRTLKLLSENPEHYRDAAVEGIRRLLGLKPGEAITAALVDCVKMGTTVATNALLERRGDRTLLVTTRGFRDALRIATQARPRLFERHIQLPELLYERVIEADERVDAQGVEIAPLDEAALRADLQAAFDTGLRACAIVFLHGWRAPDHELAAKRLAQAVGFTQISVSHEVSPLMKLIPRGDTTVVDAYLSPILRRYVDQVAAEMPGVRLFFMQSSGGLTEARRFQGKDAILSGPAGGIVGMVRTAEAAGHDKVIGFDMGGTSTDVSHFAGEFERAFDTEVAGVRMRAPMMSIHTVAAGGGSVIAFDGARLRVGPASAGANPGPASYRRGGPLATTDANVMLGRIQPAHFPKVFGPGADEALDGEVVRARFAELAGQMAATGKPMTAEDAAAGALQIAVGAMANAIKRISVARGYDVTGYTLQCFGGAGGQAACLVADALGMTRILAHPFAGVLSAYGMGLADQTAMREASIERPLDADGLAAARGTARSLATQASGELASQGVPDGALRTIARAQVRYQGTDTALTCPLPLDGPTPAAITAIREAFEQGYRRRFAFLMPDRALVIEAVSVEALAAGASLEAPAEAAIASTHRPEPLERVRMYCLADDQPAGWRDAELHHRESLRPGARIDGPAIVAERNATTVVDAGWRAELQPSGDLLLTRIRERARTRALGTEADPVVLEVFNNLFMNIAEQMGLRLQNTAHSVNIKERLDFSCALFDGQGQLIANAPHMPVHLGSMSESIRSVIERNPGMKRGDVYVLNDPYHGGTHLPDITVVTPVFLDEDDARPGFFVASRGHHADIGGITPGSMPPFSRDITEEGVLIDNFQLVEQGRLREAELQALLRAGPHPSRNPAQNLADLRAQVAANEKGVQELQAMVTQFGRATVEAYMQHVQDNAEASVRRVISVLKDGAFTLPLDNGARIQVRVTVDAAARRATVDFTGTSAQQPNNFNAPKSITMAAVLYVFRTLVDDAIPLNAGCLKPIDVIVPEGCMLNPRHPAAVVAGNVETSQCVTNALYGALGVMAAGQCTMNNFTFGDATHQYYETISGGSGAGPGFDGTSVVQTHMTNSRLTDPEVLEFRFPVRLDSYAIRQDSAGAGRWHGGQGGERRIRFLTPMTASILSNGRTAGAFGMAGGAPGAVGENRVERADGRVEVLGHIGQVEMAPGDVFVIRTPGGGGYGTP</sequence>
<protein>
    <submittedName>
        <fullName evidence="6">5-oxoprolinase</fullName>
    </submittedName>
</protein>
<dbReference type="Pfam" id="PF05378">
    <property type="entry name" value="Hydant_A_N"/>
    <property type="match status" value="1"/>
</dbReference>
<dbReference type="InterPro" id="IPR002821">
    <property type="entry name" value="Hydantoinase_A"/>
</dbReference>
<evidence type="ECO:0000259" key="5">
    <source>
        <dbReference type="Pfam" id="PF19278"/>
    </source>
</evidence>
<dbReference type="GO" id="GO:0005829">
    <property type="term" value="C:cytosol"/>
    <property type="evidence" value="ECO:0007669"/>
    <property type="project" value="TreeGrafter"/>
</dbReference>
<dbReference type="InterPro" id="IPR008040">
    <property type="entry name" value="Hydant_A_N"/>
</dbReference>
<keyword evidence="7" id="KW-1185">Reference proteome</keyword>
<dbReference type="PANTHER" id="PTHR11365">
    <property type="entry name" value="5-OXOPROLINASE RELATED"/>
    <property type="match status" value="1"/>
</dbReference>
<feature type="domain" description="Hydantoinase B/oxoprolinase" evidence="3">
    <location>
        <begin position="708"/>
        <end position="1215"/>
    </location>
</feature>
<feature type="domain" description="Hydantoinase/oxoprolinase N-terminal" evidence="4">
    <location>
        <begin position="12"/>
        <end position="190"/>
    </location>
</feature>
<gene>
    <name evidence="6" type="ORF">CS062_19700</name>
</gene>
<dbReference type="InterPro" id="IPR049517">
    <property type="entry name" value="ACX-like_C"/>
</dbReference>
<dbReference type="PANTHER" id="PTHR11365:SF23">
    <property type="entry name" value="HYPOTHETICAL 5-OXOPROLINASE (EUROFUNG)-RELATED"/>
    <property type="match status" value="1"/>
</dbReference>
<evidence type="ECO:0000259" key="3">
    <source>
        <dbReference type="Pfam" id="PF02538"/>
    </source>
</evidence>
<comment type="caution">
    <text evidence="6">The sequence shown here is derived from an EMBL/GenBank/DDBJ whole genome shotgun (WGS) entry which is preliminary data.</text>
</comment>
<dbReference type="OrthoDB" id="9768323at2"/>
<reference evidence="6 7" key="1">
    <citation type="submission" date="2017-11" db="EMBL/GenBank/DDBJ databases">
        <title>Draft genome sequence of Mitsuaria sp. HWN-4.</title>
        <authorList>
            <person name="Gundlapally S.R."/>
        </authorList>
    </citation>
    <scope>NUCLEOTIDE SEQUENCE [LARGE SCALE GENOMIC DNA]</scope>
    <source>
        <strain evidence="6 7">HWN-4</strain>
    </source>
</reference>
<dbReference type="InterPro" id="IPR045079">
    <property type="entry name" value="Oxoprolinase-like"/>
</dbReference>
<dbReference type="GO" id="GO:0006749">
    <property type="term" value="P:glutathione metabolic process"/>
    <property type="evidence" value="ECO:0007669"/>
    <property type="project" value="TreeGrafter"/>
</dbReference>
<name>A0A2G9C4T0_9BURK</name>
<organism evidence="6 7">
    <name type="scientific">Roseateles chitinivorans</name>
    <dbReference type="NCBI Taxonomy" id="2917965"/>
    <lineage>
        <taxon>Bacteria</taxon>
        <taxon>Pseudomonadati</taxon>
        <taxon>Pseudomonadota</taxon>
        <taxon>Betaproteobacteria</taxon>
        <taxon>Burkholderiales</taxon>
        <taxon>Sphaerotilaceae</taxon>
        <taxon>Roseateles</taxon>
    </lineage>
</organism>
<dbReference type="Pfam" id="PF02538">
    <property type="entry name" value="Hydantoinase_B"/>
    <property type="match status" value="1"/>
</dbReference>
<proteinExistence type="inferred from homology"/>
<dbReference type="Proteomes" id="UP000231501">
    <property type="component" value="Unassembled WGS sequence"/>
</dbReference>
<evidence type="ECO:0000256" key="1">
    <source>
        <dbReference type="ARBA" id="ARBA00010403"/>
    </source>
</evidence>
<dbReference type="AlphaFoldDB" id="A0A2G9C4T0"/>
<dbReference type="GO" id="GO:0017168">
    <property type="term" value="F:5-oxoprolinase (ATP-hydrolyzing) activity"/>
    <property type="evidence" value="ECO:0007669"/>
    <property type="project" value="TreeGrafter"/>
</dbReference>
<dbReference type="RefSeq" id="WP_099863281.1">
    <property type="nucleotide sequence ID" value="NZ_PEOG01000064.1"/>
</dbReference>
<evidence type="ECO:0000313" key="7">
    <source>
        <dbReference type="Proteomes" id="UP000231501"/>
    </source>
</evidence>
<comment type="similarity">
    <text evidence="1">Belongs to the oxoprolinase family.</text>
</comment>
<feature type="domain" description="Acetophenone carboxylase-like C-terminal" evidence="5">
    <location>
        <begin position="519"/>
        <end position="683"/>
    </location>
</feature>